<reference evidence="1" key="1">
    <citation type="submission" date="2024-03" db="EMBL/GenBank/DDBJ databases">
        <title>Novel Streptomyces species of biotechnological and ecological value are a feature of Machair soil.</title>
        <authorList>
            <person name="Prole J.R."/>
            <person name="Goodfellow M."/>
            <person name="Allenby N."/>
            <person name="Ward A.C."/>
        </authorList>
    </citation>
    <scope>NUCLEOTIDE SEQUENCE</scope>
    <source>
        <strain evidence="1">MS2.AVA.5</strain>
    </source>
</reference>
<name>A0ACC6PQ67_9ACTN</name>
<gene>
    <name evidence="1" type="ORF">WKI67_08890</name>
</gene>
<accession>A0ACC6PQ67</accession>
<organism evidence="1 2">
    <name type="scientific">Streptomyces achmelvichensis</name>
    <dbReference type="NCBI Taxonomy" id="3134111"/>
    <lineage>
        <taxon>Bacteria</taxon>
        <taxon>Bacillati</taxon>
        <taxon>Actinomycetota</taxon>
        <taxon>Actinomycetes</taxon>
        <taxon>Kitasatosporales</taxon>
        <taxon>Streptomycetaceae</taxon>
        <taxon>Streptomyces</taxon>
    </lineage>
</organism>
<proteinExistence type="predicted"/>
<sequence>MHSPHPAPTTPPEAGPPAGPVRTGSLLVGLFAVLLFLVTIAWSPLIAFDRSVADGLHVWAVEDPGLVRVNRVLSDWVWDPWTMRALIAVAVVWLWWRSERLLAVWVAATSAVGTFLQQGLKSAVGRERPEWPDPVDSAHFSAFPSGHAMTAMVTCVTVLWLLRRHGVEGQWWLWAVVVAVLSVVGVGLTRLYLGVHWPTDVLGGWLLGAGWVAFSVTAYERTVLSRQH</sequence>
<protein>
    <submittedName>
        <fullName evidence="1">Phosphatase PAP2 family protein</fullName>
    </submittedName>
</protein>
<evidence type="ECO:0000313" key="1">
    <source>
        <dbReference type="EMBL" id="MEJ8633512.1"/>
    </source>
</evidence>
<dbReference type="EMBL" id="JBBKAJ010000022">
    <property type="protein sequence ID" value="MEJ8633512.1"/>
    <property type="molecule type" value="Genomic_DNA"/>
</dbReference>
<evidence type="ECO:0000313" key="2">
    <source>
        <dbReference type="Proteomes" id="UP001377168"/>
    </source>
</evidence>
<keyword evidence="2" id="KW-1185">Reference proteome</keyword>
<dbReference type="Proteomes" id="UP001377168">
    <property type="component" value="Unassembled WGS sequence"/>
</dbReference>
<comment type="caution">
    <text evidence="1">The sequence shown here is derived from an EMBL/GenBank/DDBJ whole genome shotgun (WGS) entry which is preliminary data.</text>
</comment>